<protein>
    <submittedName>
        <fullName evidence="1">Uncharacterized protein</fullName>
    </submittedName>
</protein>
<comment type="caution">
    <text evidence="1">The sequence shown here is derived from an EMBL/GenBank/DDBJ whole genome shotgun (WGS) entry which is preliminary data.</text>
</comment>
<dbReference type="AlphaFoldDB" id="A0AAD7H259"/>
<accession>A0AAD7H259</accession>
<reference evidence="1" key="1">
    <citation type="submission" date="2023-03" db="EMBL/GenBank/DDBJ databases">
        <title>Massive genome expansion in bonnet fungi (Mycena s.s.) driven by repeated elements and novel gene families across ecological guilds.</title>
        <authorList>
            <consortium name="Lawrence Berkeley National Laboratory"/>
            <person name="Harder C.B."/>
            <person name="Miyauchi S."/>
            <person name="Viragh M."/>
            <person name="Kuo A."/>
            <person name="Thoen E."/>
            <person name="Andreopoulos B."/>
            <person name="Lu D."/>
            <person name="Skrede I."/>
            <person name="Drula E."/>
            <person name="Henrissat B."/>
            <person name="Morin E."/>
            <person name="Kohler A."/>
            <person name="Barry K."/>
            <person name="LaButti K."/>
            <person name="Morin E."/>
            <person name="Salamov A."/>
            <person name="Lipzen A."/>
            <person name="Mereny Z."/>
            <person name="Hegedus B."/>
            <person name="Baldrian P."/>
            <person name="Stursova M."/>
            <person name="Weitz H."/>
            <person name="Taylor A."/>
            <person name="Grigoriev I.V."/>
            <person name="Nagy L.G."/>
            <person name="Martin F."/>
            <person name="Kauserud H."/>
        </authorList>
    </citation>
    <scope>NUCLEOTIDE SEQUENCE</scope>
    <source>
        <strain evidence="1">CBHHK067</strain>
    </source>
</reference>
<dbReference type="EMBL" id="JARKIE010000001">
    <property type="protein sequence ID" value="KAJ7710517.1"/>
    <property type="molecule type" value="Genomic_DNA"/>
</dbReference>
<keyword evidence="2" id="KW-1185">Reference proteome</keyword>
<sequence length="118" mass="13187">MKLVISRIMNETSADTHLAKALDVGTEFIKTDIATQEYMHQAVFMDAENFGVKKFDEKVAKIVYRQEGTRTEAILTIFGALKPQHNPAKNGCLCRVAPASERQARDTLGRTNARGARY</sequence>
<proteinExistence type="predicted"/>
<organism evidence="1 2">
    <name type="scientific">Mycena rosella</name>
    <name type="common">Pink bonnet</name>
    <name type="synonym">Agaricus rosellus</name>
    <dbReference type="NCBI Taxonomy" id="1033263"/>
    <lineage>
        <taxon>Eukaryota</taxon>
        <taxon>Fungi</taxon>
        <taxon>Dikarya</taxon>
        <taxon>Basidiomycota</taxon>
        <taxon>Agaricomycotina</taxon>
        <taxon>Agaricomycetes</taxon>
        <taxon>Agaricomycetidae</taxon>
        <taxon>Agaricales</taxon>
        <taxon>Marasmiineae</taxon>
        <taxon>Mycenaceae</taxon>
        <taxon>Mycena</taxon>
    </lineage>
</organism>
<name>A0AAD7H259_MYCRO</name>
<dbReference type="Proteomes" id="UP001221757">
    <property type="component" value="Unassembled WGS sequence"/>
</dbReference>
<gene>
    <name evidence="1" type="ORF">B0H17DRAFT_1123655</name>
</gene>
<evidence type="ECO:0000313" key="1">
    <source>
        <dbReference type="EMBL" id="KAJ7710517.1"/>
    </source>
</evidence>
<evidence type="ECO:0000313" key="2">
    <source>
        <dbReference type="Proteomes" id="UP001221757"/>
    </source>
</evidence>